<dbReference type="Proteomes" id="UP000013015">
    <property type="component" value="Unassembled WGS sequence"/>
</dbReference>
<protein>
    <submittedName>
        <fullName evidence="9">tRNA-dihydrouridine synthase B</fullName>
        <ecNumber evidence="9">1.-.-.-</ecNumber>
    </submittedName>
</protein>
<dbReference type="GO" id="GO:0017150">
    <property type="term" value="F:tRNA dihydrouridine synthase activity"/>
    <property type="evidence" value="ECO:0007669"/>
    <property type="project" value="InterPro"/>
</dbReference>
<evidence type="ECO:0000256" key="3">
    <source>
        <dbReference type="ARBA" id="ARBA00022643"/>
    </source>
</evidence>
<comment type="caution">
    <text evidence="9">The sequence shown here is derived from an EMBL/GenBank/DDBJ whole genome shotgun (WGS) entry which is preliminary data.</text>
</comment>
<evidence type="ECO:0000256" key="5">
    <source>
        <dbReference type="ARBA" id="ARBA00022857"/>
    </source>
</evidence>
<dbReference type="PANTHER" id="PTHR45846">
    <property type="entry name" value="TRNA-DIHYDROURIDINE(47) SYNTHASE [NAD(P)(+)]-LIKE"/>
    <property type="match status" value="1"/>
</dbReference>
<evidence type="ECO:0000313" key="9">
    <source>
        <dbReference type="EMBL" id="ENO19074.1"/>
    </source>
</evidence>
<dbReference type="InterPro" id="IPR013785">
    <property type="entry name" value="Aldolase_TIM"/>
</dbReference>
<evidence type="ECO:0000256" key="1">
    <source>
        <dbReference type="ARBA" id="ARBA00001917"/>
    </source>
</evidence>
<keyword evidence="2" id="KW-0285">Flavoprotein</keyword>
<keyword evidence="10" id="KW-1185">Reference proteome</keyword>
<dbReference type="PROSITE" id="PS01136">
    <property type="entry name" value="UPF0034"/>
    <property type="match status" value="1"/>
</dbReference>
<dbReference type="GO" id="GO:0050660">
    <property type="term" value="F:flavin adenine dinucleotide binding"/>
    <property type="evidence" value="ECO:0007669"/>
    <property type="project" value="InterPro"/>
</dbReference>
<evidence type="ECO:0000256" key="4">
    <source>
        <dbReference type="ARBA" id="ARBA00022694"/>
    </source>
</evidence>
<evidence type="ECO:0000256" key="6">
    <source>
        <dbReference type="ARBA" id="ARBA00023002"/>
    </source>
</evidence>
<dbReference type="PANTHER" id="PTHR45846:SF1">
    <property type="entry name" value="TRNA-DIHYDROURIDINE(47) SYNTHASE [NAD(P)(+)]-LIKE"/>
    <property type="match status" value="1"/>
</dbReference>
<dbReference type="InterPro" id="IPR018517">
    <property type="entry name" value="tRNA_hU_synthase_CS"/>
</dbReference>
<dbReference type="InterPro" id="IPR024036">
    <property type="entry name" value="tRNA-dHydroUridine_Synthase_C"/>
</dbReference>
<dbReference type="InterPro" id="IPR035587">
    <property type="entry name" value="DUS-like_FMN-bd"/>
</dbReference>
<dbReference type="eggNOG" id="COG0042">
    <property type="taxonomic scope" value="Bacteria"/>
</dbReference>
<dbReference type="EC" id="1.-.-.-" evidence="9"/>
<evidence type="ECO:0000259" key="8">
    <source>
        <dbReference type="Pfam" id="PF01207"/>
    </source>
</evidence>
<keyword evidence="6 9" id="KW-0560">Oxidoreductase</keyword>
<comment type="cofactor">
    <cofactor evidence="1">
        <name>FMN</name>
        <dbReference type="ChEBI" id="CHEBI:58210"/>
    </cofactor>
</comment>
<dbReference type="CDD" id="cd02801">
    <property type="entry name" value="DUS_like_FMN"/>
    <property type="match status" value="1"/>
</dbReference>
<dbReference type="SUPFAM" id="SSF51395">
    <property type="entry name" value="FMN-linked oxidoreductases"/>
    <property type="match status" value="1"/>
</dbReference>
<dbReference type="Gene3D" id="3.20.20.70">
    <property type="entry name" value="Aldolase class I"/>
    <property type="match status" value="1"/>
</dbReference>
<evidence type="ECO:0000256" key="7">
    <source>
        <dbReference type="SAM" id="MobiDB-lite"/>
    </source>
</evidence>
<reference evidence="9 10" key="1">
    <citation type="submission" date="2013-03" db="EMBL/GenBank/DDBJ databases">
        <title>Reference genome for the Human Microbiome Project.</title>
        <authorList>
            <person name="Aqrawi P."/>
            <person name="Ayvaz T."/>
            <person name="Bess C."/>
            <person name="Blankenburg K."/>
            <person name="Coyle M."/>
            <person name="Deng J."/>
            <person name="Forbes L."/>
            <person name="Fowler G."/>
            <person name="Francisco L."/>
            <person name="Fu Q."/>
            <person name="Gibbs R."/>
            <person name="Gross S."/>
            <person name="Gubbala S."/>
            <person name="Hale W."/>
            <person name="Hemphill L."/>
            <person name="Highlander S."/>
            <person name="Hirani K."/>
            <person name="Jackson L."/>
            <person name="Jakkamsetti A."/>
            <person name="Javaid M."/>
            <person name="Jayaseelan J.C."/>
            <person name="Jiang H."/>
            <person name="Joshi V."/>
            <person name="Korchina V."/>
            <person name="Kovar C."/>
            <person name="Lara F."/>
            <person name="Lee S."/>
            <person name="Liu Y."/>
            <person name="Mata R."/>
            <person name="Mathew T."/>
            <person name="Munidasa M."/>
            <person name="Muzny D."/>
            <person name="Nazareth L."/>
            <person name="Ngo R."/>
            <person name="Nguyen L."/>
            <person name="Nguyen N."/>
            <person name="Okwuonu G."/>
            <person name="Ongeri F."/>
            <person name="Palculict T."/>
            <person name="Patil S."/>
            <person name="Petrosino J."/>
            <person name="Pham C."/>
            <person name="Pham P."/>
            <person name="Pu L.-L."/>
            <person name="Qin X."/>
            <person name="Qu J."/>
            <person name="Reid J."/>
            <person name="Ross M."/>
            <person name="Ruth R."/>
            <person name="Saada N."/>
            <person name="San Lucas F."/>
            <person name="Santibanez J."/>
            <person name="Shang Y."/>
            <person name="Simmons D."/>
            <person name="Song X.-Z."/>
            <person name="Tang L.-Y."/>
            <person name="Thornton R."/>
            <person name="Warren J."/>
            <person name="Weissenberger G."/>
            <person name="Wilczek-Boney K."/>
            <person name="Worley K."/>
            <person name="Youmans B."/>
            <person name="Zhang J."/>
            <person name="Zhang L."/>
            <person name="Zhao Z."/>
            <person name="Zhou C."/>
            <person name="Zhu D."/>
            <person name="Zhu Y."/>
        </authorList>
    </citation>
    <scope>NUCLEOTIDE SEQUENCE [LARGE SCALE GENOMIC DNA]</scope>
    <source>
        <strain evidence="9 10">F0333</strain>
    </source>
</reference>
<dbReference type="STRING" id="888050.HMPREF9004_0218"/>
<dbReference type="InterPro" id="IPR004652">
    <property type="entry name" value="DusB-like"/>
</dbReference>
<feature type="region of interest" description="Disordered" evidence="7">
    <location>
        <begin position="377"/>
        <end position="396"/>
    </location>
</feature>
<dbReference type="PATRIC" id="fig|888050.3.peg.214"/>
<feature type="domain" description="DUS-like FMN-binding" evidence="8">
    <location>
        <begin position="27"/>
        <end position="363"/>
    </location>
</feature>
<keyword evidence="4" id="KW-0819">tRNA processing</keyword>
<gene>
    <name evidence="9" type="primary">dusB</name>
    <name evidence="9" type="ORF">HMPREF9004_0218</name>
</gene>
<sequence>MALESPAHGPVSPLEIGPLRIWSPVVLAPMAGVTDAPFRRLCRELGEKGLPPRLAPGDPACKREATPGVDALAGLYVMEMVTSRALVEGNRRTLDMVRPDPSERVRSIQLYGVDPATMAKATEILIDCELVDHLDLNFGCPVPKVTRKGGGAALPWKKDLFDDLLHAVVAAAERAGSRTGKEVPVTVKMRIGIDDEHITYLDAARTAVNRGVAAVALHARTQTQHYSGTARWEAIARLKDTIPVPVLGNGDVFSGADAQQMMQETGCDAVVVGRGCQGRPWLFTDIVSTLNAGPVFHDPGLGEIASIIEKHARWVVEDQGDEGRAMREMRKHLGWYLRGFSVGGTTRHALAMVSTLEELHELLHGLDLDQEFPKAALGPRGRAGGEKTPHLPEGWLDSPFLTDAERANLHLAEDGANGG</sequence>
<proteinExistence type="predicted"/>
<evidence type="ECO:0000313" key="10">
    <source>
        <dbReference type="Proteomes" id="UP000013015"/>
    </source>
</evidence>
<dbReference type="NCBIfam" id="TIGR00737">
    <property type="entry name" value="nifR3_yhdG"/>
    <property type="match status" value="1"/>
</dbReference>
<evidence type="ECO:0000256" key="2">
    <source>
        <dbReference type="ARBA" id="ARBA00022630"/>
    </source>
</evidence>
<dbReference type="HOGENOM" id="CLU_013299_0_0_11"/>
<name>N6WFR3_9ACTO</name>
<dbReference type="Pfam" id="PF01207">
    <property type="entry name" value="Dus"/>
    <property type="match status" value="1"/>
</dbReference>
<accession>N6WFR3</accession>
<keyword evidence="5" id="KW-0521">NADP</keyword>
<dbReference type="Gene3D" id="1.10.1200.80">
    <property type="entry name" value="Putative flavin oxidoreducatase, domain 2"/>
    <property type="match status" value="1"/>
</dbReference>
<dbReference type="GO" id="GO:0003723">
    <property type="term" value="F:RNA binding"/>
    <property type="evidence" value="ECO:0007669"/>
    <property type="project" value="TreeGrafter"/>
</dbReference>
<dbReference type="EMBL" id="AQHZ01000003">
    <property type="protein sequence ID" value="ENO19074.1"/>
    <property type="molecule type" value="Genomic_DNA"/>
</dbReference>
<keyword evidence="3" id="KW-0288">FMN</keyword>
<organism evidence="9 10">
    <name type="scientific">Schaalia cardiffensis F0333</name>
    <dbReference type="NCBI Taxonomy" id="888050"/>
    <lineage>
        <taxon>Bacteria</taxon>
        <taxon>Bacillati</taxon>
        <taxon>Actinomycetota</taxon>
        <taxon>Actinomycetes</taxon>
        <taxon>Actinomycetales</taxon>
        <taxon>Actinomycetaceae</taxon>
        <taxon>Schaalia</taxon>
    </lineage>
</organism>
<dbReference type="AlphaFoldDB" id="N6WFR3"/>